<name>A0A0C2YJW4_HEBCY</name>
<dbReference type="OrthoDB" id="3223751at2759"/>
<dbReference type="STRING" id="686832.A0A0C2YJW4"/>
<reference evidence="3" key="2">
    <citation type="submission" date="2015-01" db="EMBL/GenBank/DDBJ databases">
        <title>Evolutionary Origins and Diversification of the Mycorrhizal Mutualists.</title>
        <authorList>
            <consortium name="DOE Joint Genome Institute"/>
            <consortium name="Mycorrhizal Genomics Consortium"/>
            <person name="Kohler A."/>
            <person name="Kuo A."/>
            <person name="Nagy L.G."/>
            <person name="Floudas D."/>
            <person name="Copeland A."/>
            <person name="Barry K.W."/>
            <person name="Cichocki N."/>
            <person name="Veneault-Fourrey C."/>
            <person name="LaButti K."/>
            <person name="Lindquist E.A."/>
            <person name="Lipzen A."/>
            <person name="Lundell T."/>
            <person name="Morin E."/>
            <person name="Murat C."/>
            <person name="Riley R."/>
            <person name="Ohm R."/>
            <person name="Sun H."/>
            <person name="Tunlid A."/>
            <person name="Henrissat B."/>
            <person name="Grigoriev I.V."/>
            <person name="Hibbett D.S."/>
            <person name="Martin F."/>
        </authorList>
    </citation>
    <scope>NUCLEOTIDE SEQUENCE [LARGE SCALE GENOMIC DNA]</scope>
    <source>
        <strain evidence="3">h7</strain>
    </source>
</reference>
<evidence type="ECO:0000259" key="1">
    <source>
        <dbReference type="PROSITE" id="PS50097"/>
    </source>
</evidence>
<evidence type="ECO:0000313" key="2">
    <source>
        <dbReference type="EMBL" id="KIM41327.1"/>
    </source>
</evidence>
<protein>
    <recommendedName>
        <fullName evidence="1">BTB domain-containing protein</fullName>
    </recommendedName>
</protein>
<organism evidence="2 3">
    <name type="scientific">Hebeloma cylindrosporum</name>
    <dbReference type="NCBI Taxonomy" id="76867"/>
    <lineage>
        <taxon>Eukaryota</taxon>
        <taxon>Fungi</taxon>
        <taxon>Dikarya</taxon>
        <taxon>Basidiomycota</taxon>
        <taxon>Agaricomycotina</taxon>
        <taxon>Agaricomycetes</taxon>
        <taxon>Agaricomycetidae</taxon>
        <taxon>Agaricales</taxon>
        <taxon>Agaricineae</taxon>
        <taxon>Hymenogastraceae</taxon>
        <taxon>Hebeloma</taxon>
    </lineage>
</organism>
<feature type="domain" description="BTB" evidence="1">
    <location>
        <begin position="39"/>
        <end position="113"/>
    </location>
</feature>
<reference evidence="2 3" key="1">
    <citation type="submission" date="2014-04" db="EMBL/GenBank/DDBJ databases">
        <authorList>
            <consortium name="DOE Joint Genome Institute"/>
            <person name="Kuo A."/>
            <person name="Gay G."/>
            <person name="Dore J."/>
            <person name="Kohler A."/>
            <person name="Nagy L.G."/>
            <person name="Floudas D."/>
            <person name="Copeland A."/>
            <person name="Barry K.W."/>
            <person name="Cichocki N."/>
            <person name="Veneault-Fourrey C."/>
            <person name="LaButti K."/>
            <person name="Lindquist E.A."/>
            <person name="Lipzen A."/>
            <person name="Lundell T."/>
            <person name="Morin E."/>
            <person name="Murat C."/>
            <person name="Sun H."/>
            <person name="Tunlid A."/>
            <person name="Henrissat B."/>
            <person name="Grigoriev I.V."/>
            <person name="Hibbett D.S."/>
            <person name="Martin F."/>
            <person name="Nordberg H.P."/>
            <person name="Cantor M.N."/>
            <person name="Hua S.X."/>
        </authorList>
    </citation>
    <scope>NUCLEOTIDE SEQUENCE [LARGE SCALE GENOMIC DNA]</scope>
    <source>
        <strain evidence="3">h7</strain>
    </source>
</reference>
<dbReference type="SUPFAM" id="SSF54695">
    <property type="entry name" value="POZ domain"/>
    <property type="match status" value="1"/>
</dbReference>
<dbReference type="SMART" id="SM00225">
    <property type="entry name" value="BTB"/>
    <property type="match status" value="1"/>
</dbReference>
<dbReference type="Pfam" id="PF00651">
    <property type="entry name" value="BTB"/>
    <property type="match status" value="1"/>
</dbReference>
<dbReference type="HOGENOM" id="CLU_047592_5_0_1"/>
<dbReference type="InterPro" id="IPR011333">
    <property type="entry name" value="SKP1/BTB/POZ_sf"/>
</dbReference>
<dbReference type="AlphaFoldDB" id="A0A0C2YJW4"/>
<dbReference type="PROSITE" id="PS50097">
    <property type="entry name" value="BTB"/>
    <property type="match status" value="1"/>
</dbReference>
<proteinExistence type="predicted"/>
<keyword evidence="3" id="KW-1185">Reference proteome</keyword>
<dbReference type="EMBL" id="KN831780">
    <property type="protein sequence ID" value="KIM41327.1"/>
    <property type="molecule type" value="Genomic_DNA"/>
</dbReference>
<dbReference type="CDD" id="cd18186">
    <property type="entry name" value="BTB_POZ_ZBTB_KLHL-like"/>
    <property type="match status" value="1"/>
</dbReference>
<dbReference type="Proteomes" id="UP000053424">
    <property type="component" value="Unassembled WGS sequence"/>
</dbReference>
<sequence>MAQDLDDVSELNVSSLASNEEDPSEIIRRNERFYLPDDTMVIFKVENQLYKVHRYFFIRESAVFASMFTDCPPPGNGQDGDTDDKPIYLPSTTCCEFEALLEFLYYGMFKFKTLKKVNSVESVMIHSNSKGAVRDRNISRQKMEEKEEEEIFHLFAIADRYAFDNITKQLVAIIDANEVDIDPVRKLLIGSRHHDFRHWVPPAFDEIVKRSKALTVDEMRNLGYERLGEICSARESFLRNSCYEPSKETLSDVFYHA</sequence>
<accession>A0A0C2YJW4</accession>
<gene>
    <name evidence="2" type="ORF">M413DRAFT_146496</name>
</gene>
<dbReference type="Gene3D" id="3.30.710.10">
    <property type="entry name" value="Potassium Channel Kv1.1, Chain A"/>
    <property type="match status" value="1"/>
</dbReference>
<dbReference type="InterPro" id="IPR000210">
    <property type="entry name" value="BTB/POZ_dom"/>
</dbReference>
<evidence type="ECO:0000313" key="3">
    <source>
        <dbReference type="Proteomes" id="UP000053424"/>
    </source>
</evidence>